<keyword evidence="4 8" id="KW-0812">Transmembrane</keyword>
<feature type="transmembrane region" description="Helical" evidence="8">
    <location>
        <begin position="181"/>
        <end position="198"/>
    </location>
</feature>
<comment type="similarity">
    <text evidence="2">Belongs to the ammonia transporter channel (TC 1.A.11.2) family.</text>
</comment>
<feature type="transmembrane region" description="Helical" evidence="8">
    <location>
        <begin position="123"/>
        <end position="141"/>
    </location>
</feature>
<evidence type="ECO:0000256" key="8">
    <source>
        <dbReference type="SAM" id="Phobius"/>
    </source>
</evidence>
<evidence type="ECO:0000256" key="5">
    <source>
        <dbReference type="ARBA" id="ARBA00022989"/>
    </source>
</evidence>
<protein>
    <recommendedName>
        <fullName evidence="9">Ammonium transporter AmtB-like domain-containing protein</fullName>
    </recommendedName>
</protein>
<keyword evidence="7" id="KW-0924">Ammonia transport</keyword>
<dbReference type="Pfam" id="PF00909">
    <property type="entry name" value="Ammonium_transp"/>
    <property type="match status" value="1"/>
</dbReference>
<keyword evidence="3" id="KW-0813">Transport</keyword>
<evidence type="ECO:0000256" key="6">
    <source>
        <dbReference type="ARBA" id="ARBA00023136"/>
    </source>
</evidence>
<proteinExistence type="inferred from homology"/>
<feature type="transmembrane region" description="Helical" evidence="8">
    <location>
        <begin position="282"/>
        <end position="302"/>
    </location>
</feature>
<dbReference type="NCBIfam" id="TIGR00836">
    <property type="entry name" value="amt"/>
    <property type="match status" value="1"/>
</dbReference>
<evidence type="ECO:0000256" key="2">
    <source>
        <dbReference type="ARBA" id="ARBA00005887"/>
    </source>
</evidence>
<feature type="domain" description="Ammonium transporter AmtB-like" evidence="9">
    <location>
        <begin position="21"/>
        <end position="330"/>
    </location>
</feature>
<feature type="transmembrane region" description="Helical" evidence="8">
    <location>
        <begin position="56"/>
        <end position="78"/>
    </location>
</feature>
<feature type="non-terminal residue" evidence="10">
    <location>
        <position position="1"/>
    </location>
</feature>
<evidence type="ECO:0000256" key="1">
    <source>
        <dbReference type="ARBA" id="ARBA00004141"/>
    </source>
</evidence>
<evidence type="ECO:0000256" key="3">
    <source>
        <dbReference type="ARBA" id="ARBA00022448"/>
    </source>
</evidence>
<feature type="transmembrane region" description="Helical" evidence="8">
    <location>
        <begin position="153"/>
        <end position="174"/>
    </location>
</feature>
<keyword evidence="5 8" id="KW-1133">Transmembrane helix</keyword>
<reference evidence="10" key="1">
    <citation type="submission" date="2018-05" db="EMBL/GenBank/DDBJ databases">
        <authorList>
            <person name="Lanie J.A."/>
            <person name="Ng W.-L."/>
            <person name="Kazmierczak K.M."/>
            <person name="Andrzejewski T.M."/>
            <person name="Davidsen T.M."/>
            <person name="Wayne K.J."/>
            <person name="Tettelin H."/>
            <person name="Glass J.I."/>
            <person name="Rusch D."/>
            <person name="Podicherti R."/>
            <person name="Tsui H.-C.T."/>
            <person name="Winkler M.E."/>
        </authorList>
    </citation>
    <scope>NUCLEOTIDE SEQUENCE</scope>
</reference>
<comment type="subcellular location">
    <subcellularLocation>
        <location evidence="1">Membrane</location>
        <topology evidence="1">Multi-pass membrane protein</topology>
    </subcellularLocation>
</comment>
<dbReference type="PANTHER" id="PTHR43029">
    <property type="entry name" value="AMMONIUM TRANSPORTER MEP2"/>
    <property type="match status" value="1"/>
</dbReference>
<accession>A0A382MEW2</accession>
<evidence type="ECO:0000313" key="10">
    <source>
        <dbReference type="EMBL" id="SVC47078.1"/>
    </source>
</evidence>
<gene>
    <name evidence="10" type="ORF">METZ01_LOCUS299932</name>
</gene>
<dbReference type="InterPro" id="IPR024041">
    <property type="entry name" value="NH4_transpt_AmtB-like_dom"/>
</dbReference>
<feature type="transmembrane region" description="Helical" evidence="8">
    <location>
        <begin position="90"/>
        <end position="111"/>
    </location>
</feature>
<feature type="transmembrane region" description="Helical" evidence="8">
    <location>
        <begin position="237"/>
        <end position="262"/>
    </location>
</feature>
<dbReference type="AlphaFoldDB" id="A0A382MEW2"/>
<dbReference type="InterPro" id="IPR001905">
    <property type="entry name" value="Ammonium_transpt"/>
</dbReference>
<organism evidence="10">
    <name type="scientific">marine metagenome</name>
    <dbReference type="NCBI Taxonomy" id="408172"/>
    <lineage>
        <taxon>unclassified sequences</taxon>
        <taxon>metagenomes</taxon>
        <taxon>ecological metagenomes</taxon>
    </lineage>
</organism>
<dbReference type="PANTHER" id="PTHR43029:SF10">
    <property type="entry name" value="AMMONIUM TRANSPORTER MEP2"/>
    <property type="match status" value="1"/>
</dbReference>
<dbReference type="InterPro" id="IPR018047">
    <property type="entry name" value="Ammonium_transpt_CS"/>
</dbReference>
<feature type="transmembrane region" description="Helical" evidence="8">
    <location>
        <begin position="204"/>
        <end position="225"/>
    </location>
</feature>
<evidence type="ECO:0000256" key="7">
    <source>
        <dbReference type="ARBA" id="ARBA00023177"/>
    </source>
</evidence>
<dbReference type="InterPro" id="IPR029020">
    <property type="entry name" value="Ammonium/urea_transptr"/>
</dbReference>
<dbReference type="GO" id="GO:0008519">
    <property type="term" value="F:ammonium channel activity"/>
    <property type="evidence" value="ECO:0007669"/>
    <property type="project" value="InterPro"/>
</dbReference>
<sequence>QWVGDFSMVMLRGIAFEPGADASYPPLTDVIFQMMFAIITPALITGAFAERFKFTTYLVFLVIWSTVVYSPITHWVWGGGWISDVGALDFAGGTVIHINAGMAAIAAALLVGKRRNPGLQPNNAPYVVLGASILWLGWFGFNAGSALAADHYAVNAFLVTNVAAATAALTWGIVSQIKTGKMGAVGVATGAVAGLVAITPAAGAVGVMGSIGIGLGAGVLCFFAVEAMHSTGLDDALDVFAVHGIGGIWGALATGIFTVSAIAGVDGLIESGSAAQLGKQAVGVVGTMAYSGLASLLILFILDKIPGLGLRAPEADENAGLDLAVHGEQASVRDGAD</sequence>
<dbReference type="PROSITE" id="PS01219">
    <property type="entry name" value="AMMONIUM_TRANSP"/>
    <property type="match status" value="1"/>
</dbReference>
<evidence type="ECO:0000256" key="4">
    <source>
        <dbReference type="ARBA" id="ARBA00022692"/>
    </source>
</evidence>
<dbReference type="GO" id="GO:0005886">
    <property type="term" value="C:plasma membrane"/>
    <property type="evidence" value="ECO:0007669"/>
    <property type="project" value="TreeGrafter"/>
</dbReference>
<keyword evidence="6 8" id="KW-0472">Membrane</keyword>
<dbReference type="EMBL" id="UINC01093006">
    <property type="protein sequence ID" value="SVC47078.1"/>
    <property type="molecule type" value="Genomic_DNA"/>
</dbReference>
<name>A0A382MEW2_9ZZZZ</name>
<feature type="transmembrane region" description="Helical" evidence="8">
    <location>
        <begin position="30"/>
        <end position="49"/>
    </location>
</feature>
<dbReference type="SUPFAM" id="SSF111352">
    <property type="entry name" value="Ammonium transporter"/>
    <property type="match status" value="1"/>
</dbReference>
<dbReference type="Gene3D" id="1.10.3430.10">
    <property type="entry name" value="Ammonium transporter AmtB like domains"/>
    <property type="match status" value="1"/>
</dbReference>
<evidence type="ECO:0000259" key="9">
    <source>
        <dbReference type="Pfam" id="PF00909"/>
    </source>
</evidence>